<evidence type="ECO:0000256" key="1">
    <source>
        <dbReference type="ARBA" id="ARBA00004141"/>
    </source>
</evidence>
<keyword evidence="11" id="KW-0325">Glycoprotein</keyword>
<evidence type="ECO:0000256" key="2">
    <source>
        <dbReference type="ARBA" id="ARBA00008685"/>
    </source>
</evidence>
<dbReference type="SMART" id="SM00079">
    <property type="entry name" value="PBPe"/>
    <property type="match status" value="1"/>
</dbReference>
<evidence type="ECO:0000256" key="16">
    <source>
        <dbReference type="PIRSR" id="PIRSR037090-50"/>
    </source>
</evidence>
<sequence length="903" mass="100784">MENHMLVFAVVMSLMSIVNGETKTEVRVGVILDTETSLGKMSKSCISMALRDFYKKHDNYTTMIVPHFRDSEQDNVQAASAAIDLLKNEQVMALLGPMTSSQADFVIDIGSKSNVPIISPATSPSLSPNDNPYFIRSSHDSSSQLKLIAELIKHFGWREVVFIYEDGDYGRGLIPYISDAMVKVDAKVMYRTVIYHSASDDWILKELYKMKTMQTRVFIVHALPDLATRFFKKVNEAGMMEEGYAWIITEGLTSRLHSLDHSDIDSMQGVLGVKSWIPRSNELIKFEKKWKRSQNAEDEMTELDMFGYWWYDTVFALAIALEKVASSGINFSTNFKRQPKPMNDLDGIGTSVMGPRLVPLIRDIKLNGLSGDFHLVDGQLQPSTYQIVNILDKGLKHVGYWTPTNGIKKKLHQTKGSKDDLGAIIWPGDTTFSPKGWELPTSSESKLRVGVPARRGFVQFVDVNIDPKTKQVISVTGFCIDVFLAVIDALPYAVKIEFVPFAPSDGAGPAESLKDFLHNFSNGAYGAVAGDITILADRMDNFDFSLPYTEAGFSMVVPIKVDERKSTWIFMRPLETELWITIGAFFIYTGLVVWVVEHRVNKEFRGSPCQQVGMIFWFSFSTLVFAHREKLISNLSRFVVIVWVFVVLVLTSSYTASLTSMLTVQKLQPAYTDIDKIMRNGESVGYQASSFIYNKLKGMGFDESQLKNYSSFEQYDKALELGSQNGGVSAIVDEIPYLKVFLAKYCTKYTMTGPTYKTAGFGFAFPKGSPLVADVSRAILQVTEVQIRNISNQWFGEPTSCDKQNEASVTSDRLTLDSFKGLFIIAGLSSTSALLVFLLNFLYEIREMLVSQGSVGQKLVSIAKTFDVFKDGESQMVTAEVVADTGFFSSDEGFSTTEPGTPV</sequence>
<keyword evidence="21" id="KW-1185">Reference proteome</keyword>
<organism evidence="20 21">
    <name type="scientific">Artemisia annua</name>
    <name type="common">Sweet wormwood</name>
    <dbReference type="NCBI Taxonomy" id="35608"/>
    <lineage>
        <taxon>Eukaryota</taxon>
        <taxon>Viridiplantae</taxon>
        <taxon>Streptophyta</taxon>
        <taxon>Embryophyta</taxon>
        <taxon>Tracheophyta</taxon>
        <taxon>Spermatophyta</taxon>
        <taxon>Magnoliopsida</taxon>
        <taxon>eudicotyledons</taxon>
        <taxon>Gunneridae</taxon>
        <taxon>Pentapetalae</taxon>
        <taxon>asterids</taxon>
        <taxon>campanulids</taxon>
        <taxon>Asterales</taxon>
        <taxon>Asteraceae</taxon>
        <taxon>Asteroideae</taxon>
        <taxon>Anthemideae</taxon>
        <taxon>Artemisiinae</taxon>
        <taxon>Artemisia</taxon>
    </lineage>
</organism>
<keyword evidence="9 15" id="KW-0472">Membrane</keyword>
<evidence type="ECO:0000256" key="8">
    <source>
        <dbReference type="ARBA" id="ARBA00023065"/>
    </source>
</evidence>
<reference evidence="20 21" key="1">
    <citation type="journal article" date="2018" name="Mol. Plant">
        <title>The genome of Artemisia annua provides insight into the evolution of Asteraceae family and artemisinin biosynthesis.</title>
        <authorList>
            <person name="Shen Q."/>
            <person name="Zhang L."/>
            <person name="Liao Z."/>
            <person name="Wang S."/>
            <person name="Yan T."/>
            <person name="Shi P."/>
            <person name="Liu M."/>
            <person name="Fu X."/>
            <person name="Pan Q."/>
            <person name="Wang Y."/>
            <person name="Lv Z."/>
            <person name="Lu X."/>
            <person name="Zhang F."/>
            <person name="Jiang W."/>
            <person name="Ma Y."/>
            <person name="Chen M."/>
            <person name="Hao X."/>
            <person name="Li L."/>
            <person name="Tang Y."/>
            <person name="Lv G."/>
            <person name="Zhou Y."/>
            <person name="Sun X."/>
            <person name="Brodelius P.E."/>
            <person name="Rose J.K.C."/>
            <person name="Tang K."/>
        </authorList>
    </citation>
    <scope>NUCLEOTIDE SEQUENCE [LARGE SCALE GENOMIC DNA]</scope>
    <source>
        <strain evidence="21">cv. Huhao1</strain>
        <tissue evidence="20">Leaf</tissue>
    </source>
</reference>
<proteinExistence type="inferred from homology"/>
<dbReference type="OrthoDB" id="5984008at2759"/>
<evidence type="ECO:0000256" key="14">
    <source>
        <dbReference type="ARBA" id="ARBA00049638"/>
    </source>
</evidence>
<comment type="similarity">
    <text evidence="2 15">Belongs to the glutamate-gated ion channel (TC 1.A.10.1) family.</text>
</comment>
<dbReference type="InterPro" id="IPR028082">
    <property type="entry name" value="Peripla_BP_I"/>
</dbReference>
<dbReference type="Pfam" id="PF00060">
    <property type="entry name" value="Lig_chan"/>
    <property type="match status" value="1"/>
</dbReference>
<evidence type="ECO:0000256" key="12">
    <source>
        <dbReference type="ARBA" id="ARBA00023286"/>
    </source>
</evidence>
<dbReference type="InterPro" id="IPR001320">
    <property type="entry name" value="Iontro_rcpt_C"/>
</dbReference>
<evidence type="ECO:0000256" key="3">
    <source>
        <dbReference type="ARBA" id="ARBA00011095"/>
    </source>
</evidence>
<dbReference type="InterPro" id="IPR017103">
    <property type="entry name" value="Iontropic_Glu_rcpt_pln"/>
</dbReference>
<evidence type="ECO:0000256" key="6">
    <source>
        <dbReference type="ARBA" id="ARBA00022729"/>
    </source>
</evidence>
<evidence type="ECO:0000256" key="9">
    <source>
        <dbReference type="ARBA" id="ARBA00023136"/>
    </source>
</evidence>
<keyword evidence="4 15" id="KW-0813">Transport</keyword>
<evidence type="ECO:0000256" key="4">
    <source>
        <dbReference type="ARBA" id="ARBA00022448"/>
    </source>
</evidence>
<dbReference type="GO" id="GO:0016020">
    <property type="term" value="C:membrane"/>
    <property type="evidence" value="ECO:0007669"/>
    <property type="project" value="UniProtKB-SubCell"/>
</dbReference>
<feature type="transmembrane region" description="Helical" evidence="17">
    <location>
        <begin position="578"/>
        <end position="596"/>
    </location>
</feature>
<keyword evidence="8 15" id="KW-0406">Ion transport</keyword>
<dbReference type="SUPFAM" id="SSF53850">
    <property type="entry name" value="Periplasmic binding protein-like II"/>
    <property type="match status" value="1"/>
</dbReference>
<feature type="signal peptide" evidence="18">
    <location>
        <begin position="1"/>
        <end position="20"/>
    </location>
</feature>
<dbReference type="AlphaFoldDB" id="A0A2U1P4H5"/>
<dbReference type="FunFam" id="1.10.287.70:FF:000037">
    <property type="entry name" value="Glutamate receptor"/>
    <property type="match status" value="1"/>
</dbReference>
<evidence type="ECO:0000256" key="10">
    <source>
        <dbReference type="ARBA" id="ARBA00023170"/>
    </source>
</evidence>
<dbReference type="PANTHER" id="PTHR34836">
    <property type="entry name" value="OS06G0188250 PROTEIN"/>
    <property type="match status" value="1"/>
</dbReference>
<gene>
    <name evidence="20" type="ORF">CTI12_AA194550</name>
</gene>
<comment type="function">
    <text evidence="15">Glutamate-gated receptor that probably acts as non-selective cation channel.</text>
</comment>
<feature type="transmembrane region" description="Helical" evidence="17">
    <location>
        <begin position="822"/>
        <end position="843"/>
    </location>
</feature>
<keyword evidence="7 17" id="KW-1133">Transmembrane helix</keyword>
<comment type="subunit">
    <text evidence="3">May form heteromers.</text>
</comment>
<comment type="subcellular location">
    <subcellularLocation>
        <location evidence="1">Membrane</location>
        <topology evidence="1">Multi-pass membrane protein</topology>
    </subcellularLocation>
</comment>
<name>A0A2U1P4H5_ARTAN</name>
<dbReference type="CDD" id="cd13686">
    <property type="entry name" value="GluR_Plant"/>
    <property type="match status" value="1"/>
</dbReference>
<dbReference type="GO" id="GO:0015276">
    <property type="term" value="F:ligand-gated monoatomic ion channel activity"/>
    <property type="evidence" value="ECO:0007669"/>
    <property type="project" value="InterPro"/>
</dbReference>
<dbReference type="Gene3D" id="1.10.287.70">
    <property type="match status" value="1"/>
</dbReference>
<dbReference type="FunFam" id="3.40.50.2300:FF:000188">
    <property type="entry name" value="Glutamate receptor"/>
    <property type="match status" value="1"/>
</dbReference>
<feature type="chain" id="PRO_5015738163" description="Glutamate receptor" evidence="18">
    <location>
        <begin position="21"/>
        <end position="903"/>
    </location>
</feature>
<evidence type="ECO:0000256" key="15">
    <source>
        <dbReference type="PIRNR" id="PIRNR037090"/>
    </source>
</evidence>
<evidence type="ECO:0000256" key="5">
    <source>
        <dbReference type="ARBA" id="ARBA00022692"/>
    </source>
</evidence>
<keyword evidence="10 15" id="KW-0675">Receptor</keyword>
<dbReference type="InterPro" id="IPR015683">
    <property type="entry name" value="Ionotropic_Glu_rcpt"/>
</dbReference>
<feature type="disulfide bond" evidence="16">
    <location>
        <begin position="746"/>
        <end position="801"/>
    </location>
</feature>
<dbReference type="CDD" id="cd19990">
    <property type="entry name" value="PBP1_GABAb_receptor_plant"/>
    <property type="match status" value="1"/>
</dbReference>
<feature type="transmembrane region" description="Helical" evidence="17">
    <location>
        <begin position="638"/>
        <end position="656"/>
    </location>
</feature>
<evidence type="ECO:0000256" key="18">
    <source>
        <dbReference type="SAM" id="SignalP"/>
    </source>
</evidence>
<evidence type="ECO:0000259" key="19">
    <source>
        <dbReference type="SMART" id="SM00079"/>
    </source>
</evidence>
<evidence type="ECO:0000256" key="13">
    <source>
        <dbReference type="ARBA" id="ARBA00023303"/>
    </source>
</evidence>
<dbReference type="InterPro" id="IPR001828">
    <property type="entry name" value="ANF_lig-bd_rcpt"/>
</dbReference>
<dbReference type="SUPFAM" id="SSF53822">
    <property type="entry name" value="Periplasmic binding protein-like I"/>
    <property type="match status" value="1"/>
</dbReference>
<comment type="function">
    <text evidence="14">Glutamate-gated receptor that probably acts as a non-selective cation channel. May be involved in light-signal transduction and calcium homeostasis via the regulation of calcium influx into cells.</text>
</comment>
<evidence type="ECO:0000313" key="20">
    <source>
        <dbReference type="EMBL" id="PWA80673.1"/>
    </source>
</evidence>
<dbReference type="Pfam" id="PF01094">
    <property type="entry name" value="ANF_receptor"/>
    <property type="match status" value="1"/>
</dbReference>
<accession>A0A2U1P4H5</accession>
<keyword evidence="12 15" id="KW-1071">Ligand-gated ion channel</keyword>
<keyword evidence="13 15" id="KW-0407">Ion channel</keyword>
<keyword evidence="16" id="KW-1015">Disulfide bond</keyword>
<evidence type="ECO:0000256" key="11">
    <source>
        <dbReference type="ARBA" id="ARBA00023180"/>
    </source>
</evidence>
<dbReference type="InterPro" id="IPR044440">
    <property type="entry name" value="GABAb_receptor_plant_PBP1"/>
</dbReference>
<evidence type="ECO:0000256" key="17">
    <source>
        <dbReference type="SAM" id="Phobius"/>
    </source>
</evidence>
<comment type="caution">
    <text evidence="20">The sequence shown here is derived from an EMBL/GenBank/DDBJ whole genome shotgun (WGS) entry which is preliminary data.</text>
</comment>
<evidence type="ECO:0000256" key="7">
    <source>
        <dbReference type="ARBA" id="ARBA00022989"/>
    </source>
</evidence>
<dbReference type="FunFam" id="3.40.190.10:FF:000195">
    <property type="entry name" value="Glutamate receptor 2.7"/>
    <property type="match status" value="1"/>
</dbReference>
<dbReference type="SMR" id="A0A2U1P4H5"/>
<keyword evidence="6 18" id="KW-0732">Signal</keyword>
<feature type="domain" description="Ionotropic glutamate receptor C-terminal" evidence="19">
    <location>
        <begin position="446"/>
        <end position="797"/>
    </location>
</feature>
<protein>
    <recommendedName>
        <fullName evidence="15">Glutamate receptor</fullName>
    </recommendedName>
</protein>
<dbReference type="Proteomes" id="UP000245207">
    <property type="component" value="Unassembled WGS sequence"/>
</dbReference>
<dbReference type="Gene3D" id="3.40.50.2300">
    <property type="match status" value="2"/>
</dbReference>
<dbReference type="EMBL" id="PKPP01001689">
    <property type="protein sequence ID" value="PWA80673.1"/>
    <property type="molecule type" value="Genomic_DNA"/>
</dbReference>
<dbReference type="PIRSF" id="PIRSF037090">
    <property type="entry name" value="Iontro_Glu-like_rcpt_pln"/>
    <property type="match status" value="1"/>
</dbReference>
<dbReference type="Gene3D" id="3.40.190.10">
    <property type="entry name" value="Periplasmic binding protein-like II"/>
    <property type="match status" value="2"/>
</dbReference>
<keyword evidence="5 17" id="KW-0812">Transmembrane</keyword>
<dbReference type="PANTHER" id="PTHR34836:SF1">
    <property type="entry name" value="OS09G0428600 PROTEIN"/>
    <property type="match status" value="1"/>
</dbReference>
<evidence type="ECO:0000313" key="21">
    <source>
        <dbReference type="Proteomes" id="UP000245207"/>
    </source>
</evidence>